<evidence type="ECO:0000313" key="2">
    <source>
        <dbReference type="EMBL" id="TBW22979.1"/>
    </source>
</evidence>
<dbReference type="Pfam" id="PF00248">
    <property type="entry name" value="Aldo_ket_red"/>
    <property type="match status" value="1"/>
</dbReference>
<comment type="caution">
    <text evidence="2">The sequence shown here is derived from an EMBL/GenBank/DDBJ whole genome shotgun (WGS) entry which is preliminary data.</text>
</comment>
<dbReference type="OrthoDB" id="9768793at2"/>
<proteinExistence type="predicted"/>
<dbReference type="AlphaFoldDB" id="A0A4V2KR98"/>
<dbReference type="Proteomes" id="UP000293036">
    <property type="component" value="Unassembled WGS sequence"/>
</dbReference>
<dbReference type="InterPro" id="IPR023210">
    <property type="entry name" value="NADP_OxRdtase_dom"/>
</dbReference>
<reference evidence="2 3" key="1">
    <citation type="submission" date="2019-02" db="EMBL/GenBank/DDBJ databases">
        <title>Arcanobacterium bovis sp. nov., isolated from the milk of a cow with mastitis.</title>
        <authorList>
            <person name="Sammra O."/>
            <person name="Foster G."/>
            <person name="Hassan A."/>
            <person name="Alssahen M."/>
            <person name="Laemmler C."/>
            <person name="Borowiak M."/>
            <person name="Malorny B."/>
            <person name="Abdulmawjood A."/>
        </authorList>
    </citation>
    <scope>NUCLEOTIDE SEQUENCE [LARGE SCALE GENOMIC DNA]</scope>
    <source>
        <strain evidence="2 3">C605018/01/1</strain>
    </source>
</reference>
<feature type="domain" description="NADP-dependent oxidoreductase" evidence="1">
    <location>
        <begin position="45"/>
        <end position="341"/>
    </location>
</feature>
<evidence type="ECO:0000313" key="3">
    <source>
        <dbReference type="Proteomes" id="UP000293036"/>
    </source>
</evidence>
<accession>A0A4V2KR98</accession>
<dbReference type="EMBL" id="SJDT01000002">
    <property type="protein sequence ID" value="TBW22979.1"/>
    <property type="molecule type" value="Genomic_DNA"/>
</dbReference>
<name>A0A4V2KR98_9ACTO</name>
<dbReference type="InterPro" id="IPR036812">
    <property type="entry name" value="NAD(P)_OxRdtase_dom_sf"/>
</dbReference>
<dbReference type="PANTHER" id="PTHR43364:SF18">
    <property type="entry name" value="OXIDOREDUCTASE"/>
    <property type="match status" value="1"/>
</dbReference>
<organism evidence="2 3">
    <name type="scientific">Arcanobacterium bovis</name>
    <dbReference type="NCBI Taxonomy" id="2529275"/>
    <lineage>
        <taxon>Bacteria</taxon>
        <taxon>Bacillati</taxon>
        <taxon>Actinomycetota</taxon>
        <taxon>Actinomycetes</taxon>
        <taxon>Actinomycetales</taxon>
        <taxon>Actinomycetaceae</taxon>
        <taxon>Arcanobacterium</taxon>
    </lineage>
</organism>
<dbReference type="PANTHER" id="PTHR43364">
    <property type="entry name" value="NADH-SPECIFIC METHYLGLYOXAL REDUCTASE-RELATED"/>
    <property type="match status" value="1"/>
</dbReference>
<sequence>MHDTQNDCFKYAHAPSIFHKVRQVCVRLGYVKHTKLGKSGLTVGEIGLGTLTWGRDTEIDDAQRMLAALLDAGGNLIDVSPIYAQGHAEATIGELFHGGFDRENFVVMAHAGEQLMPNGVVNNNGRSALISSLHNTLTTLHSDYVDVIMLASPDFSTPFEETLSTLTQFVIDGKARHIGFAHCPAWYVAKACQYLRDLHLPAPIAIGTQYSVLERKAEFEHFPMAEDCGLGVVAYAPLAAGVLTGKYRNTIPPTSRAATTHLSATVEPYFDDAPRRITEAIIKAADGLGRTPADISLSWALHNDVVAAAFCGARTASQADQLFSMDMSALPQQVIDVLNEISALELTYPR</sequence>
<evidence type="ECO:0000259" key="1">
    <source>
        <dbReference type="Pfam" id="PF00248"/>
    </source>
</evidence>
<gene>
    <name evidence="2" type="ORF">EZJ44_03570</name>
</gene>
<dbReference type="Gene3D" id="3.20.20.100">
    <property type="entry name" value="NADP-dependent oxidoreductase domain"/>
    <property type="match status" value="1"/>
</dbReference>
<dbReference type="GO" id="GO:0005829">
    <property type="term" value="C:cytosol"/>
    <property type="evidence" value="ECO:0007669"/>
    <property type="project" value="TreeGrafter"/>
</dbReference>
<dbReference type="SUPFAM" id="SSF51430">
    <property type="entry name" value="NAD(P)-linked oxidoreductase"/>
    <property type="match status" value="1"/>
</dbReference>
<keyword evidence="3" id="KW-1185">Reference proteome</keyword>
<protein>
    <submittedName>
        <fullName evidence="2">Aldo/keto reductase</fullName>
    </submittedName>
</protein>
<dbReference type="InterPro" id="IPR050523">
    <property type="entry name" value="AKR_Detox_Biosynth"/>
</dbReference>